<dbReference type="PROSITE" id="PS51257">
    <property type="entry name" value="PROKAR_LIPOPROTEIN"/>
    <property type="match status" value="1"/>
</dbReference>
<dbReference type="AlphaFoldDB" id="A0A1G6Z558"/>
<feature type="chain" id="PRO_5009240542" description="DUF732 domain-containing protein" evidence="1">
    <location>
        <begin position="26"/>
        <end position="160"/>
    </location>
</feature>
<dbReference type="EMBL" id="LT629688">
    <property type="protein sequence ID" value="SDD97758.1"/>
    <property type="molecule type" value="Genomic_DNA"/>
</dbReference>
<keyword evidence="1" id="KW-0732">Signal</keyword>
<dbReference type="Proteomes" id="UP000198546">
    <property type="component" value="Chromosome i"/>
</dbReference>
<evidence type="ECO:0000313" key="3">
    <source>
        <dbReference type="Proteomes" id="UP000198546"/>
    </source>
</evidence>
<evidence type="ECO:0008006" key="4">
    <source>
        <dbReference type="Google" id="ProtNLM"/>
    </source>
</evidence>
<name>A0A1G6Z558_9ACTN</name>
<keyword evidence="3" id="KW-1185">Reference proteome</keyword>
<feature type="signal peptide" evidence="1">
    <location>
        <begin position="1"/>
        <end position="25"/>
    </location>
</feature>
<proteinExistence type="predicted"/>
<accession>A0A1G6Z558</accession>
<evidence type="ECO:0000256" key="1">
    <source>
        <dbReference type="SAM" id="SignalP"/>
    </source>
</evidence>
<protein>
    <recommendedName>
        <fullName evidence="4">DUF732 domain-containing protein</fullName>
    </recommendedName>
</protein>
<dbReference type="STRING" id="675864.SAMN04489747_2191"/>
<organism evidence="2 3">
    <name type="scientific">Auraticoccus monumenti</name>
    <dbReference type="NCBI Taxonomy" id="675864"/>
    <lineage>
        <taxon>Bacteria</taxon>
        <taxon>Bacillati</taxon>
        <taxon>Actinomycetota</taxon>
        <taxon>Actinomycetes</taxon>
        <taxon>Propionibacteriales</taxon>
        <taxon>Propionibacteriaceae</taxon>
        <taxon>Auraticoccus</taxon>
    </lineage>
</organism>
<reference evidence="2 3" key="1">
    <citation type="submission" date="2016-10" db="EMBL/GenBank/DDBJ databases">
        <authorList>
            <person name="de Groot N.N."/>
        </authorList>
    </citation>
    <scope>NUCLEOTIDE SEQUENCE [LARGE SCALE GENOMIC DNA]</scope>
    <source>
        <strain evidence="2 3">MON 2.2</strain>
    </source>
</reference>
<evidence type="ECO:0000313" key="2">
    <source>
        <dbReference type="EMBL" id="SDD97758.1"/>
    </source>
</evidence>
<dbReference type="RefSeq" id="WP_157677074.1">
    <property type="nucleotide sequence ID" value="NZ_LT629688.1"/>
</dbReference>
<sequence length="160" mass="16477">MAPRGRAQQLAAVAVAVSLATGASACAVGDDAVRILGRQAGRLDDVAREVPASKLPRGRVTVTPSQVEQEVDQILAPVLPVADEDPATAEWLTAVSCQAVDLLGVHTFEDAVSYAVQQSSTPIGYHTTVRALAENLSAAESSTDQAAVLAEAAICEWAGS</sequence>
<gene>
    <name evidence="2" type="ORF">SAMN04489747_2191</name>
</gene>